<comment type="function">
    <text evidence="15">Plays a critical role in recombination and DNA repair. Helps process Holliday junction intermediates to mature products by catalyzing branch migration. Has replication fork regression activity, unwinds stalled or blocked replication forks to make a HJ that can be resolved. Has a DNA unwinding activity characteristic of a DNA helicase with 3'-5' polarity.</text>
</comment>
<dbReference type="NCBIfam" id="NF008165">
    <property type="entry name" value="PRK10917.1-3"/>
    <property type="match status" value="1"/>
</dbReference>
<dbReference type="InterPro" id="IPR033454">
    <property type="entry name" value="RecG_wedge"/>
</dbReference>
<dbReference type="GO" id="GO:0003677">
    <property type="term" value="F:DNA binding"/>
    <property type="evidence" value="ECO:0007669"/>
    <property type="project" value="UniProtKB-KW"/>
</dbReference>
<dbReference type="AlphaFoldDB" id="A0A0G0VFQ8"/>
<evidence type="ECO:0000256" key="11">
    <source>
        <dbReference type="ARBA" id="ARBA00023235"/>
    </source>
</evidence>
<evidence type="ECO:0000256" key="6">
    <source>
        <dbReference type="ARBA" id="ARBA00022806"/>
    </source>
</evidence>
<dbReference type="InterPro" id="IPR012340">
    <property type="entry name" value="NA-bd_OB-fold"/>
</dbReference>
<dbReference type="InterPro" id="IPR004609">
    <property type="entry name" value="ATP-dep_DNA_helicase_RecG"/>
</dbReference>
<evidence type="ECO:0000259" key="16">
    <source>
        <dbReference type="PROSITE" id="PS51192"/>
    </source>
</evidence>
<evidence type="ECO:0000256" key="8">
    <source>
        <dbReference type="ARBA" id="ARBA00023125"/>
    </source>
</evidence>
<comment type="similarity">
    <text evidence="1 15">Belongs to the helicase family. RecG subfamily.</text>
</comment>
<evidence type="ECO:0000256" key="10">
    <source>
        <dbReference type="ARBA" id="ARBA00023204"/>
    </source>
</evidence>
<accession>A0A0G0VFQ8</accession>
<dbReference type="EMBL" id="LCAW01000004">
    <property type="protein sequence ID" value="KKR99623.1"/>
    <property type="molecule type" value="Genomic_DNA"/>
</dbReference>
<evidence type="ECO:0000259" key="17">
    <source>
        <dbReference type="PROSITE" id="PS51194"/>
    </source>
</evidence>
<evidence type="ECO:0000256" key="2">
    <source>
        <dbReference type="ARBA" id="ARBA00017846"/>
    </source>
</evidence>
<dbReference type="GO" id="GO:0006281">
    <property type="term" value="P:DNA repair"/>
    <property type="evidence" value="ECO:0007669"/>
    <property type="project" value="UniProtKB-UniRule"/>
</dbReference>
<dbReference type="PROSITE" id="PS51192">
    <property type="entry name" value="HELICASE_ATP_BIND_1"/>
    <property type="match status" value="1"/>
</dbReference>
<dbReference type="InterPro" id="IPR011545">
    <property type="entry name" value="DEAD/DEAH_box_helicase_dom"/>
</dbReference>
<evidence type="ECO:0000256" key="15">
    <source>
        <dbReference type="RuleBase" id="RU363016"/>
    </source>
</evidence>
<keyword evidence="9 15" id="KW-0233">DNA recombination</keyword>
<dbReference type="InterPro" id="IPR045562">
    <property type="entry name" value="RecG_dom3_C"/>
</dbReference>
<keyword evidence="6 15" id="KW-0347">Helicase</keyword>
<dbReference type="GO" id="GO:0043138">
    <property type="term" value="F:3'-5' DNA helicase activity"/>
    <property type="evidence" value="ECO:0007669"/>
    <property type="project" value="UniProtKB-EC"/>
</dbReference>
<reference evidence="18 19" key="1">
    <citation type="journal article" date="2015" name="Nature">
        <title>rRNA introns, odd ribosomes, and small enigmatic genomes across a large radiation of phyla.</title>
        <authorList>
            <person name="Brown C.T."/>
            <person name="Hug L.A."/>
            <person name="Thomas B.C."/>
            <person name="Sharon I."/>
            <person name="Castelle C.J."/>
            <person name="Singh A."/>
            <person name="Wilkins M.J."/>
            <person name="Williams K.H."/>
            <person name="Banfield J.F."/>
        </authorList>
    </citation>
    <scope>NUCLEOTIDE SEQUENCE [LARGE SCALE GENOMIC DNA]</scope>
</reference>
<evidence type="ECO:0000256" key="4">
    <source>
        <dbReference type="ARBA" id="ARBA00022763"/>
    </source>
</evidence>
<feature type="domain" description="Helicase C-terminal" evidence="17">
    <location>
        <begin position="468"/>
        <end position="629"/>
    </location>
</feature>
<gene>
    <name evidence="18" type="ORF">UU50_C0004G0004</name>
</gene>
<evidence type="ECO:0000256" key="1">
    <source>
        <dbReference type="ARBA" id="ARBA00007504"/>
    </source>
</evidence>
<dbReference type="InterPro" id="IPR047112">
    <property type="entry name" value="RecG/Mfd"/>
</dbReference>
<dbReference type="GO" id="GO:0006310">
    <property type="term" value="P:DNA recombination"/>
    <property type="evidence" value="ECO:0007669"/>
    <property type="project" value="UniProtKB-UniRule"/>
</dbReference>
<evidence type="ECO:0000256" key="7">
    <source>
        <dbReference type="ARBA" id="ARBA00022840"/>
    </source>
</evidence>
<dbReference type="GO" id="GO:0016887">
    <property type="term" value="F:ATP hydrolysis activity"/>
    <property type="evidence" value="ECO:0007669"/>
    <property type="project" value="RHEA"/>
</dbReference>
<dbReference type="PANTHER" id="PTHR47964">
    <property type="entry name" value="ATP-DEPENDENT DNA HELICASE HOMOLOG RECG, CHLOROPLASTIC"/>
    <property type="match status" value="1"/>
</dbReference>
<evidence type="ECO:0000256" key="5">
    <source>
        <dbReference type="ARBA" id="ARBA00022801"/>
    </source>
</evidence>
<dbReference type="Pfam" id="PF00270">
    <property type="entry name" value="DEAD"/>
    <property type="match status" value="1"/>
</dbReference>
<evidence type="ECO:0000256" key="12">
    <source>
        <dbReference type="ARBA" id="ARBA00034617"/>
    </source>
</evidence>
<keyword evidence="3 15" id="KW-0547">Nucleotide-binding</keyword>
<sequence>MEAMNTNLNKDIRYIKGVGAVKAKDFGYLGIKTLGQVLFDFPFRYDDLSQQEEIAHVVPGQKVTVRGTITTIKNRRSNRNARMIVTEAIVQDDTGAMKVVWFHRGFLTKVLRSGTVVSLSGKVDDAYGLSLVNPEYEVVGNARATKHTGRIVPIYRLSGGLTQKARRAVAEEALKYIDDELVEWLPETIVKEQDFIDYHTALRAIHFPNNTQMQDKALRRLKFEEFFLHQLLHGRARRELKKQKASVIPFNEDYIREVVELLPYKLTSAQKKALFAIYKDMATDKPMNRLLEGDVGTGKTIVAALAAINVARSSWQSAFLAPTEILATQHAAVLQKMFGDRLMVALFTRTKRFVGGKSVTKKQMLEGLKDGKIDLVIGTHALLSDNVLFNRLGFIVVDEQHRFGVKQRQALKDRQQDEDGIPHLLSMTATPIPRSLALVLYGDLDCSVLDEYPAGRKKIETHIVYIGREEDYYEKMREQIRAGHQIFAVCPLIEESDALGVNSVNEIHDRFIKGPFRDFSVAMLHGKMKPKEKDEIMQAFLRNEINVLVATTVVEVGVDIPNATIMFIEGAERFGLAQLHQLRGRVGRDEYQSFCYLHPSDKLSPIAKERLQAVVNSHDGFVLADKDLKLRGPGTVFGTSQSGFEQFKLGSYADMDLIALARDYAKDILDHDPELKETPALNTRVHEYVEGVHFE</sequence>
<dbReference type="Proteomes" id="UP000033930">
    <property type="component" value="Unassembled WGS sequence"/>
</dbReference>
<dbReference type="Gene3D" id="3.40.50.300">
    <property type="entry name" value="P-loop containing nucleotide triphosphate hydrolases"/>
    <property type="match status" value="2"/>
</dbReference>
<keyword evidence="8" id="KW-0238">DNA-binding</keyword>
<comment type="catalytic activity">
    <reaction evidence="14 15">
        <text>ATP + H2O = ADP + phosphate + H(+)</text>
        <dbReference type="Rhea" id="RHEA:13065"/>
        <dbReference type="ChEBI" id="CHEBI:15377"/>
        <dbReference type="ChEBI" id="CHEBI:15378"/>
        <dbReference type="ChEBI" id="CHEBI:30616"/>
        <dbReference type="ChEBI" id="CHEBI:43474"/>
        <dbReference type="ChEBI" id="CHEBI:456216"/>
        <dbReference type="EC" id="5.6.2.4"/>
    </reaction>
</comment>
<dbReference type="Pfam" id="PF19833">
    <property type="entry name" value="RecG_dom3_C"/>
    <property type="match status" value="1"/>
</dbReference>
<protein>
    <recommendedName>
        <fullName evidence="2 15">ATP-dependent DNA helicase RecG</fullName>
        <ecNumber evidence="13 15">5.6.2.4</ecNumber>
    </recommendedName>
</protein>
<comment type="catalytic activity">
    <reaction evidence="12 15">
        <text>Couples ATP hydrolysis with the unwinding of duplex DNA by translocating in the 3'-5' direction.</text>
        <dbReference type="EC" id="5.6.2.4"/>
    </reaction>
</comment>
<dbReference type="PATRIC" id="fig|1618983.3.peg.218"/>
<comment type="caution">
    <text evidence="18">The sequence shown here is derived from an EMBL/GenBank/DDBJ whole genome shotgun (WGS) entry which is preliminary data.</text>
</comment>
<evidence type="ECO:0000256" key="14">
    <source>
        <dbReference type="ARBA" id="ARBA00048988"/>
    </source>
</evidence>
<dbReference type="Pfam" id="PF00271">
    <property type="entry name" value="Helicase_C"/>
    <property type="match status" value="1"/>
</dbReference>
<dbReference type="PANTHER" id="PTHR47964:SF1">
    <property type="entry name" value="ATP-DEPENDENT DNA HELICASE HOMOLOG RECG, CHLOROPLASTIC"/>
    <property type="match status" value="1"/>
</dbReference>
<keyword evidence="11" id="KW-0413">Isomerase</keyword>
<dbReference type="InterPro" id="IPR027417">
    <property type="entry name" value="P-loop_NTPase"/>
</dbReference>
<evidence type="ECO:0000256" key="9">
    <source>
        <dbReference type="ARBA" id="ARBA00023172"/>
    </source>
</evidence>
<evidence type="ECO:0000313" key="19">
    <source>
        <dbReference type="Proteomes" id="UP000033930"/>
    </source>
</evidence>
<keyword evidence="7 15" id="KW-0067">ATP-binding</keyword>
<dbReference type="SUPFAM" id="SSF50249">
    <property type="entry name" value="Nucleic acid-binding proteins"/>
    <property type="match status" value="1"/>
</dbReference>
<dbReference type="Gene3D" id="2.40.50.140">
    <property type="entry name" value="Nucleic acid-binding proteins"/>
    <property type="match status" value="1"/>
</dbReference>
<proteinExistence type="inferred from homology"/>
<keyword evidence="4 15" id="KW-0227">DNA damage</keyword>
<dbReference type="SMART" id="SM00490">
    <property type="entry name" value="HELICc"/>
    <property type="match status" value="1"/>
</dbReference>
<dbReference type="GO" id="GO:0005524">
    <property type="term" value="F:ATP binding"/>
    <property type="evidence" value="ECO:0007669"/>
    <property type="project" value="UniProtKB-KW"/>
</dbReference>
<dbReference type="Pfam" id="PF17191">
    <property type="entry name" value="RecG_wedge"/>
    <property type="match status" value="1"/>
</dbReference>
<dbReference type="SMART" id="SM00487">
    <property type="entry name" value="DEXDc"/>
    <property type="match status" value="1"/>
</dbReference>
<evidence type="ECO:0000256" key="13">
    <source>
        <dbReference type="ARBA" id="ARBA00034808"/>
    </source>
</evidence>
<dbReference type="PROSITE" id="PS51194">
    <property type="entry name" value="HELICASE_CTER"/>
    <property type="match status" value="1"/>
</dbReference>
<name>A0A0G0VFQ8_9BACT</name>
<dbReference type="InterPro" id="IPR014001">
    <property type="entry name" value="Helicase_ATP-bd"/>
</dbReference>
<organism evidence="18 19">
    <name type="scientific">Candidatus Uhrbacteria bacterium GW2011_GWC1_41_20</name>
    <dbReference type="NCBI Taxonomy" id="1618983"/>
    <lineage>
        <taxon>Bacteria</taxon>
        <taxon>Candidatus Uhriibacteriota</taxon>
    </lineage>
</organism>
<feature type="domain" description="Helicase ATP-binding" evidence="16">
    <location>
        <begin position="280"/>
        <end position="449"/>
    </location>
</feature>
<dbReference type="SUPFAM" id="SSF52540">
    <property type="entry name" value="P-loop containing nucleoside triphosphate hydrolases"/>
    <property type="match status" value="2"/>
</dbReference>
<evidence type="ECO:0000313" key="18">
    <source>
        <dbReference type="EMBL" id="KKR99623.1"/>
    </source>
</evidence>
<keyword evidence="5 15" id="KW-0378">Hydrolase</keyword>
<dbReference type="InterPro" id="IPR001650">
    <property type="entry name" value="Helicase_C-like"/>
</dbReference>
<dbReference type="NCBIfam" id="TIGR00643">
    <property type="entry name" value="recG"/>
    <property type="match status" value="1"/>
</dbReference>
<dbReference type="NCBIfam" id="NF008168">
    <property type="entry name" value="PRK10917.2-2"/>
    <property type="match status" value="1"/>
</dbReference>
<dbReference type="CDD" id="cd04488">
    <property type="entry name" value="RecG_wedge_OBF"/>
    <property type="match status" value="1"/>
</dbReference>
<keyword evidence="10 15" id="KW-0234">DNA repair</keyword>
<evidence type="ECO:0000256" key="3">
    <source>
        <dbReference type="ARBA" id="ARBA00022741"/>
    </source>
</evidence>
<dbReference type="EC" id="5.6.2.4" evidence="13 15"/>